<dbReference type="AlphaFoldDB" id="A0A284VLN9"/>
<keyword evidence="2" id="KW-1133">Transmembrane helix</keyword>
<feature type="compositionally biased region" description="Basic and acidic residues" evidence="1">
    <location>
        <begin position="30"/>
        <end position="39"/>
    </location>
</feature>
<name>A0A284VLN9_9EURY</name>
<evidence type="ECO:0000256" key="2">
    <source>
        <dbReference type="SAM" id="Phobius"/>
    </source>
</evidence>
<evidence type="ECO:0000313" key="4">
    <source>
        <dbReference type="Proteomes" id="UP000218615"/>
    </source>
</evidence>
<sequence>MDCCGSSKPKETEKDVNDVKAGQLSNENNPPKEHTHESHGGCCGGGGAGMWLHIIVMAIVFIAIWYFSKG</sequence>
<proteinExistence type="predicted"/>
<dbReference type="Proteomes" id="UP000218615">
    <property type="component" value="Unassembled WGS sequence"/>
</dbReference>
<dbReference type="EMBL" id="FZMP01000070">
    <property type="protein sequence ID" value="SNQ60129.1"/>
    <property type="molecule type" value="Genomic_DNA"/>
</dbReference>
<feature type="compositionally biased region" description="Basic and acidic residues" evidence="1">
    <location>
        <begin position="8"/>
        <end position="18"/>
    </location>
</feature>
<protein>
    <submittedName>
        <fullName evidence="3">Uncharacterized protein</fullName>
    </submittedName>
</protein>
<feature type="region of interest" description="Disordered" evidence="1">
    <location>
        <begin position="1"/>
        <end position="40"/>
    </location>
</feature>
<keyword evidence="4" id="KW-1185">Reference proteome</keyword>
<dbReference type="RefSeq" id="WP_096204381.1">
    <property type="nucleotide sequence ID" value="NZ_FZMP01000070.1"/>
</dbReference>
<evidence type="ECO:0000313" key="3">
    <source>
        <dbReference type="EMBL" id="SNQ60129.1"/>
    </source>
</evidence>
<dbReference type="OrthoDB" id="381334at2157"/>
<accession>A0A284VLN9</accession>
<gene>
    <name evidence="3" type="ORF">MNV_1610033</name>
</gene>
<feature type="transmembrane region" description="Helical" evidence="2">
    <location>
        <begin position="48"/>
        <end position="67"/>
    </location>
</feature>
<keyword evidence="2" id="KW-0472">Membrane</keyword>
<keyword evidence="2" id="KW-0812">Transmembrane</keyword>
<organism evidence="3 4">
    <name type="scientific">Candidatus Methanoperedens nitratireducens</name>
    <dbReference type="NCBI Taxonomy" id="1392998"/>
    <lineage>
        <taxon>Archaea</taxon>
        <taxon>Methanobacteriati</taxon>
        <taxon>Methanobacteriota</taxon>
        <taxon>Stenosarchaea group</taxon>
        <taxon>Methanomicrobia</taxon>
        <taxon>Methanosarcinales</taxon>
        <taxon>ANME-2 cluster</taxon>
        <taxon>Candidatus Methanoperedentaceae</taxon>
        <taxon>Candidatus Methanoperedens</taxon>
    </lineage>
</organism>
<evidence type="ECO:0000256" key="1">
    <source>
        <dbReference type="SAM" id="MobiDB-lite"/>
    </source>
</evidence>
<reference evidence="4" key="1">
    <citation type="submission" date="2017-06" db="EMBL/GenBank/DDBJ databases">
        <authorList>
            <person name="Cremers G."/>
        </authorList>
    </citation>
    <scope>NUCLEOTIDE SEQUENCE [LARGE SCALE GENOMIC DNA]</scope>
</reference>